<evidence type="ECO:0000256" key="4">
    <source>
        <dbReference type="SAM" id="MobiDB-lite"/>
    </source>
</evidence>
<feature type="region of interest" description="Disordered" evidence="4">
    <location>
        <begin position="198"/>
        <end position="246"/>
    </location>
</feature>
<feature type="domain" description="CCDC93 N-terminal" evidence="6">
    <location>
        <begin position="14"/>
        <end position="119"/>
    </location>
</feature>
<sequence length="620" mass="69047">MSDQTSSDTLALSKQCLEEIRSLLVSAGYFRAGDLGEGMEFDVVVGGLAWLITATLTHDLDCSLPTLLGASSISSRISLSETLHQTLQRMEMPLEISPHQIQGVDAPILLPVIKWAVKNFLAKREADGRKILGGGGAVQYRKNFPSSAADEAGLEELQDKFRVTKRKYKFKGTSSVSEEQAVHKVLLEYGEKMRSYRGLKGEGGGDTPDAVQDKGSKRGAGRPKQSAFDRQLADAQKAAEEEDAALDASREALAAKLMKDVEETADEGVAGRGGVGGLVTMGAEDISEANAEYERKREAMLAERKSRDAAKEEFERRQAALTAEIEKAKRTVQGGKAEEGEAARAEAEKLMAALQASKDKKKMITDELNKLLAVEAASGEKDKLKKLWALVQRNEKMKKGEKDFKEDCKSKLESLQAALKDLNETALNTAEEEARMKEIDDMHAKIDDKWNKVRQLLAQRNLQVAATSRKIDDVPTRTEMIQYERRFVELYQQVGLKLEETRRYYAMYNTLDKTREFLSKEVKLIDSITNSFEDAMKTKQSQEEFGAQFSAIIKGVEATLDKQAKTLARKQEEAAQKEAAYMEVVDEQRRYFKAVKNFQEECQRNEALVAKAAELGLEVQ</sequence>
<evidence type="ECO:0000256" key="2">
    <source>
        <dbReference type="ARBA" id="ARBA00023054"/>
    </source>
</evidence>
<feature type="coiled-coil region" evidence="3">
    <location>
        <begin position="283"/>
        <end position="357"/>
    </location>
</feature>
<protein>
    <recommendedName>
        <fullName evidence="9">CCDC93 coiled-coil domain-containing protein</fullName>
    </recommendedName>
</protein>
<accession>A0ABQ6N5U1</accession>
<evidence type="ECO:0000256" key="1">
    <source>
        <dbReference type="ARBA" id="ARBA00007219"/>
    </source>
</evidence>
<dbReference type="PANTHER" id="PTHR16441:SF0">
    <property type="entry name" value="COILED-COIL DOMAIN-CONTAINING PROTEIN 93"/>
    <property type="match status" value="1"/>
</dbReference>
<dbReference type="Proteomes" id="UP001165060">
    <property type="component" value="Unassembled WGS sequence"/>
</dbReference>
<evidence type="ECO:0000256" key="3">
    <source>
        <dbReference type="SAM" id="Coils"/>
    </source>
</evidence>
<organism evidence="7 8">
    <name type="scientific">Tetraparma gracilis</name>
    <dbReference type="NCBI Taxonomy" id="2962635"/>
    <lineage>
        <taxon>Eukaryota</taxon>
        <taxon>Sar</taxon>
        <taxon>Stramenopiles</taxon>
        <taxon>Ochrophyta</taxon>
        <taxon>Bolidophyceae</taxon>
        <taxon>Parmales</taxon>
        <taxon>Triparmaceae</taxon>
        <taxon>Tetraparma</taxon>
    </lineage>
</organism>
<evidence type="ECO:0000259" key="6">
    <source>
        <dbReference type="Pfam" id="PF21673"/>
    </source>
</evidence>
<keyword evidence="2 3" id="KW-0175">Coiled coil</keyword>
<evidence type="ECO:0008006" key="9">
    <source>
        <dbReference type="Google" id="ProtNLM"/>
    </source>
</evidence>
<feature type="coiled-coil region" evidence="3">
    <location>
        <begin position="553"/>
        <end position="587"/>
    </location>
</feature>
<feature type="domain" description="CCDC93 coiled-coil" evidence="5">
    <location>
        <begin position="165"/>
        <end position="611"/>
    </location>
</feature>
<dbReference type="EMBL" id="BRYB01002218">
    <property type="protein sequence ID" value="GMI41443.1"/>
    <property type="molecule type" value="Genomic_DNA"/>
</dbReference>
<proteinExistence type="inferred from homology"/>
<dbReference type="InterPro" id="IPR048747">
    <property type="entry name" value="CCDC93_N"/>
</dbReference>
<dbReference type="Pfam" id="PF21673">
    <property type="entry name" value="CCDC93_N"/>
    <property type="match status" value="1"/>
</dbReference>
<keyword evidence="8" id="KW-1185">Reference proteome</keyword>
<gene>
    <name evidence="7" type="ORF">TeGR_g10269</name>
</gene>
<comment type="caution">
    <text evidence="7">The sequence shown here is derived from an EMBL/GenBank/DDBJ whole genome shotgun (WGS) entry which is preliminary data.</text>
</comment>
<evidence type="ECO:0000313" key="7">
    <source>
        <dbReference type="EMBL" id="GMI41443.1"/>
    </source>
</evidence>
<dbReference type="InterPro" id="IPR039116">
    <property type="entry name" value="CCDC93"/>
</dbReference>
<evidence type="ECO:0000259" key="5">
    <source>
        <dbReference type="Pfam" id="PF09762"/>
    </source>
</evidence>
<dbReference type="Pfam" id="PF09762">
    <property type="entry name" value="CCDC93_CC"/>
    <property type="match status" value="1"/>
</dbReference>
<dbReference type="InterPro" id="IPR019159">
    <property type="entry name" value="CCDC93_CC"/>
</dbReference>
<feature type="coiled-coil region" evidence="3">
    <location>
        <begin position="405"/>
        <end position="432"/>
    </location>
</feature>
<dbReference type="PANTHER" id="PTHR16441">
    <property type="entry name" value="FIDIPIDINE"/>
    <property type="match status" value="1"/>
</dbReference>
<name>A0ABQ6N5U1_9STRA</name>
<evidence type="ECO:0000313" key="8">
    <source>
        <dbReference type="Proteomes" id="UP001165060"/>
    </source>
</evidence>
<comment type="similarity">
    <text evidence="1">Belongs to the CCDC93 family.</text>
</comment>
<reference evidence="7 8" key="1">
    <citation type="journal article" date="2023" name="Commun. Biol.">
        <title>Genome analysis of Parmales, the sister group of diatoms, reveals the evolutionary specialization of diatoms from phago-mixotrophs to photoautotrophs.</title>
        <authorList>
            <person name="Ban H."/>
            <person name="Sato S."/>
            <person name="Yoshikawa S."/>
            <person name="Yamada K."/>
            <person name="Nakamura Y."/>
            <person name="Ichinomiya M."/>
            <person name="Sato N."/>
            <person name="Blanc-Mathieu R."/>
            <person name="Endo H."/>
            <person name="Kuwata A."/>
            <person name="Ogata H."/>
        </authorList>
    </citation>
    <scope>NUCLEOTIDE SEQUENCE [LARGE SCALE GENOMIC DNA]</scope>
</reference>